<evidence type="ECO:0000259" key="12">
    <source>
        <dbReference type="PROSITE" id="PS50157"/>
    </source>
</evidence>
<dbReference type="GO" id="GO:0043565">
    <property type="term" value="F:sequence-specific DNA binding"/>
    <property type="evidence" value="ECO:0007669"/>
    <property type="project" value="UniProtKB-ARBA"/>
</dbReference>
<feature type="region of interest" description="Disordered" evidence="11">
    <location>
        <begin position="570"/>
        <end position="601"/>
    </location>
</feature>
<feature type="domain" description="C2H2-type" evidence="12">
    <location>
        <begin position="108"/>
        <end position="135"/>
    </location>
</feature>
<feature type="compositionally biased region" description="Gly residues" evidence="11">
    <location>
        <begin position="446"/>
        <end position="456"/>
    </location>
</feature>
<feature type="region of interest" description="Disordered" evidence="11">
    <location>
        <begin position="281"/>
        <end position="346"/>
    </location>
</feature>
<feature type="domain" description="C2H2-type" evidence="12">
    <location>
        <begin position="530"/>
        <end position="552"/>
    </location>
</feature>
<evidence type="ECO:0000256" key="7">
    <source>
        <dbReference type="ARBA" id="ARBA00023125"/>
    </source>
</evidence>
<keyword evidence="4 10" id="KW-0863">Zinc-finger</keyword>
<feature type="domain" description="C2H2-type" evidence="12">
    <location>
        <begin position="166"/>
        <end position="194"/>
    </location>
</feature>
<dbReference type="Pfam" id="PF13912">
    <property type="entry name" value="zf-C2H2_6"/>
    <property type="match status" value="1"/>
</dbReference>
<dbReference type="InterPro" id="IPR036236">
    <property type="entry name" value="Znf_C2H2_sf"/>
</dbReference>
<evidence type="ECO:0000256" key="4">
    <source>
        <dbReference type="ARBA" id="ARBA00022771"/>
    </source>
</evidence>
<feature type="compositionally biased region" description="Low complexity" evidence="11">
    <location>
        <begin position="431"/>
        <end position="445"/>
    </location>
</feature>
<dbReference type="Proteomes" id="UP001562425">
    <property type="component" value="Unassembled WGS sequence"/>
</dbReference>
<keyword evidence="9" id="KW-0539">Nucleus</keyword>
<dbReference type="InterPro" id="IPR050752">
    <property type="entry name" value="C2H2-ZF_domain"/>
</dbReference>
<dbReference type="Pfam" id="PF00096">
    <property type="entry name" value="zf-C2H2"/>
    <property type="match status" value="8"/>
</dbReference>
<dbReference type="FunFam" id="3.30.160.60:FF:000446">
    <property type="entry name" value="Zinc finger protein"/>
    <property type="match status" value="1"/>
</dbReference>
<dbReference type="EMBL" id="JBEHCU010007141">
    <property type="protein sequence ID" value="KAL1395454.1"/>
    <property type="molecule type" value="Genomic_DNA"/>
</dbReference>
<dbReference type="Pfam" id="PF12874">
    <property type="entry name" value="zf-met"/>
    <property type="match status" value="1"/>
</dbReference>
<dbReference type="FunFam" id="3.30.160.60:FF:000065">
    <property type="entry name" value="B-cell CLL/lymphoma 6, member B"/>
    <property type="match status" value="2"/>
</dbReference>
<feature type="region of interest" description="Disordered" evidence="11">
    <location>
        <begin position="1"/>
        <end position="34"/>
    </location>
</feature>
<feature type="region of interest" description="Disordered" evidence="11">
    <location>
        <begin position="187"/>
        <end position="217"/>
    </location>
</feature>
<feature type="compositionally biased region" description="Acidic residues" evidence="11">
    <location>
        <begin position="313"/>
        <end position="323"/>
    </location>
</feature>
<evidence type="ECO:0000256" key="6">
    <source>
        <dbReference type="ARBA" id="ARBA00023015"/>
    </source>
</evidence>
<dbReference type="PANTHER" id="PTHR24384:SF189">
    <property type="entry name" value="C2H2-TYPE DOMAIN-CONTAINING PROTEIN-RELATED"/>
    <property type="match status" value="1"/>
</dbReference>
<comment type="subcellular location">
    <subcellularLocation>
        <location evidence="1">Nucleus</location>
    </subcellularLocation>
</comment>
<keyword evidence="5" id="KW-0862">Zinc</keyword>
<evidence type="ECO:0000256" key="10">
    <source>
        <dbReference type="PROSITE-ProRule" id="PRU00042"/>
    </source>
</evidence>
<feature type="region of interest" description="Disordered" evidence="11">
    <location>
        <begin position="803"/>
        <end position="822"/>
    </location>
</feature>
<evidence type="ECO:0000256" key="11">
    <source>
        <dbReference type="SAM" id="MobiDB-lite"/>
    </source>
</evidence>
<feature type="compositionally biased region" description="Basic and acidic residues" evidence="11">
    <location>
        <begin position="1"/>
        <end position="10"/>
    </location>
</feature>
<feature type="domain" description="C2H2-type" evidence="12">
    <location>
        <begin position="619"/>
        <end position="648"/>
    </location>
</feature>
<dbReference type="PROSITE" id="PS50157">
    <property type="entry name" value="ZINC_FINGER_C2H2_2"/>
    <property type="match status" value="13"/>
</dbReference>
<feature type="domain" description="C2H2-type" evidence="12">
    <location>
        <begin position="136"/>
        <end position="164"/>
    </location>
</feature>
<dbReference type="InterPro" id="IPR046466">
    <property type="entry name" value="Borealin_C"/>
</dbReference>
<feature type="compositionally biased region" description="Basic and acidic residues" evidence="11">
    <location>
        <begin position="997"/>
        <end position="1007"/>
    </location>
</feature>
<gene>
    <name evidence="13" type="ORF">pipiens_001267</name>
</gene>
<evidence type="ECO:0000313" key="14">
    <source>
        <dbReference type="Proteomes" id="UP001562425"/>
    </source>
</evidence>
<comment type="caution">
    <text evidence="13">The sequence shown here is derived from an EMBL/GenBank/DDBJ whole genome shotgun (WGS) entry which is preliminary data.</text>
</comment>
<dbReference type="SUPFAM" id="SSF57667">
    <property type="entry name" value="beta-beta-alpha zinc fingers"/>
    <property type="match status" value="6"/>
</dbReference>
<keyword evidence="6" id="KW-0805">Transcription regulation</keyword>
<protein>
    <recommendedName>
        <fullName evidence="12">C2H2-type domain-containing protein</fullName>
    </recommendedName>
</protein>
<evidence type="ECO:0000256" key="2">
    <source>
        <dbReference type="ARBA" id="ARBA00022723"/>
    </source>
</evidence>
<feature type="compositionally biased region" description="Basic and acidic residues" evidence="11">
    <location>
        <begin position="187"/>
        <end position="200"/>
    </location>
</feature>
<keyword evidence="14" id="KW-1185">Reference proteome</keyword>
<feature type="domain" description="C2H2-type" evidence="12">
    <location>
        <begin position="502"/>
        <end position="529"/>
    </location>
</feature>
<keyword evidence="7" id="KW-0238">DNA-binding</keyword>
<evidence type="ECO:0000256" key="3">
    <source>
        <dbReference type="ARBA" id="ARBA00022737"/>
    </source>
</evidence>
<evidence type="ECO:0000313" key="13">
    <source>
        <dbReference type="EMBL" id="KAL1395454.1"/>
    </source>
</evidence>
<dbReference type="InterPro" id="IPR003604">
    <property type="entry name" value="Matrin/U1-like-C_Znf_C2H2"/>
</dbReference>
<dbReference type="AlphaFoldDB" id="A0ABD1D741"/>
<keyword evidence="2" id="KW-0479">Metal-binding</keyword>
<dbReference type="InterPro" id="IPR013087">
    <property type="entry name" value="Znf_C2H2_type"/>
</dbReference>
<dbReference type="GO" id="GO:0005694">
    <property type="term" value="C:chromosome"/>
    <property type="evidence" value="ECO:0007669"/>
    <property type="project" value="UniProtKB-ARBA"/>
</dbReference>
<dbReference type="FunFam" id="3.30.160.60:FF:001732">
    <property type="entry name" value="Zgc:162936"/>
    <property type="match status" value="1"/>
</dbReference>
<dbReference type="GO" id="GO:0005634">
    <property type="term" value="C:nucleus"/>
    <property type="evidence" value="ECO:0007669"/>
    <property type="project" value="UniProtKB-SubCell"/>
</dbReference>
<feature type="domain" description="C2H2-type" evidence="12">
    <location>
        <begin position="762"/>
        <end position="789"/>
    </location>
</feature>
<evidence type="ECO:0000256" key="1">
    <source>
        <dbReference type="ARBA" id="ARBA00004123"/>
    </source>
</evidence>
<dbReference type="FunFam" id="3.30.160.60:FF:000358">
    <property type="entry name" value="zinc finger protein 24"/>
    <property type="match status" value="1"/>
</dbReference>
<feature type="domain" description="C2H2-type" evidence="12">
    <location>
        <begin position="253"/>
        <end position="280"/>
    </location>
</feature>
<proteinExistence type="predicted"/>
<feature type="domain" description="C2H2-type" evidence="12">
    <location>
        <begin position="649"/>
        <end position="673"/>
    </location>
</feature>
<feature type="domain" description="C2H2-type" evidence="12">
    <location>
        <begin position="224"/>
        <end position="252"/>
    </location>
</feature>
<feature type="region of interest" description="Disordered" evidence="11">
    <location>
        <begin position="988"/>
        <end position="1007"/>
    </location>
</feature>
<dbReference type="Gene3D" id="3.30.160.60">
    <property type="entry name" value="Classic Zinc Finger"/>
    <property type="match status" value="11"/>
</dbReference>
<feature type="domain" description="C2H2-type" evidence="12">
    <location>
        <begin position="393"/>
        <end position="423"/>
    </location>
</feature>
<dbReference type="SMART" id="SM00355">
    <property type="entry name" value="ZnF_C2H2"/>
    <property type="match status" value="13"/>
</dbReference>
<keyword evidence="3" id="KW-0677">Repeat</keyword>
<sequence length="1216" mass="135047">MNEIEVKQENFADVANGRPSSALQQDENGEDDGEMVVGIDADHINFLTSMASDDSLDCPPEVAARGHGGQAGEYGEDDEEDVMAAAESILQKTAKRSGGGAAGAQQFYHCQYCNKTFTWLKSLTVHLRTHTNVKPYKCELCDRSFVRSDYLKYHILKSHETTEQVFTCGACGGVFATNRGLLRHIRTEHDGHPTGDDELHPNANPTGPESDSESIPDADEHGKFSCTYCDECYDTREPLAVHMRRRHLGDKPFRCDLCPKSFIRVDFLQCHRSNHLKTMDYRQNGANAKRPRISLKKLEDLVPSASVSRAESSDDDDGSDSDGESSSSDAENQQHDQQQQQQSEEQRSLLAALLTQVSRTENDRYQCPRCDKTFTQESTLKVHLRTHTGITPFKCPLCDLAFIRSDYLKNHLKKHIEDNGEDPGAPGAIDPSTFSYSSSTYASGPSGTGVSGTAGSGGGSVSLLKPLAARTQSTGISLLKPPEERKPPDQPEYCIRTEDGKFMCTACERVFSHQQTVRIHYRIHTNEKPYKCPSCPESFIRSDYLERHMKVHWKDGGPLGPLPPLMVPTKSGGSALASASASVGASDSSDSTSPQKPTIGRAGLLPENYHFVEAGDGQYACKICDQVFSQSDQTSIRKHALTHTEEKPFFCDVCDRSFNRVDYLKEHFKSKRHRQALAEASGDAMAMTMAEEDDDSMTDTSITGRMAKIKSPISPMTNAIADRMEFQRTEDGRYKCTDCDKTFVTAVTLKMHLRLHTGEKPYKCSRCSMAFIRSDYLKTHEKIHRQEAYMANRQLYSRDQSIASGDEYDDDGQQQQQQHQYEEGEYTGLPSQLYPQQNQQVKQDPELIIEASAGLHEQDGVCDSESIVFEPGTCHRTSRFKMVRTKPSRHGNTKRNRTSFQEEKLNAKIRDFDILAENLLANLESVYSNSLEDQLRKLHLVKNRMPKRVLQMKMGDLRLLTGVKTFADLEKMSVEGIDAMSSIGSSQFSQSFGNGNEKTEKKLSKADEGYLTEDSGLGCNPLPDLMMSASKARPYGPLASAMKNRRRSKSVSGQATPSKGHASLLLGIKSKKTFGASQSLFAAAADNNRHSRSKFRTPNAAAGRLQTVSTDRGLSLITPKVQPNTPMALLRHARAGECIYSMTGSPVITSAMVEETANVNIPVANGMLSIRPTDMESFDAGLLQRIDPGTLEHLKKLQRNLNKIMQIAEERQLQKL</sequence>
<feature type="domain" description="C2H2-type" evidence="12">
    <location>
        <begin position="365"/>
        <end position="392"/>
    </location>
</feature>
<evidence type="ECO:0000256" key="5">
    <source>
        <dbReference type="ARBA" id="ARBA00022833"/>
    </source>
</evidence>
<feature type="region of interest" description="Disordered" evidence="11">
    <location>
        <begin position="417"/>
        <end position="456"/>
    </location>
</feature>
<feature type="compositionally biased region" description="Low complexity" evidence="11">
    <location>
        <begin position="571"/>
        <end position="593"/>
    </location>
</feature>
<evidence type="ECO:0000256" key="8">
    <source>
        <dbReference type="ARBA" id="ARBA00023163"/>
    </source>
</evidence>
<keyword evidence="8" id="KW-0804">Transcription</keyword>
<name>A0ABD1D741_CULPP</name>
<dbReference type="FunFam" id="3.30.160.60:FF:000925">
    <property type="entry name" value="Zinc finger protein 668"/>
    <property type="match status" value="1"/>
</dbReference>
<dbReference type="GO" id="GO:0008270">
    <property type="term" value="F:zinc ion binding"/>
    <property type="evidence" value="ECO:0007669"/>
    <property type="project" value="UniProtKB-KW"/>
</dbReference>
<dbReference type="Pfam" id="PF10512">
    <property type="entry name" value="Borealin"/>
    <property type="match status" value="1"/>
</dbReference>
<accession>A0ABD1D741</accession>
<dbReference type="PROSITE" id="PS00028">
    <property type="entry name" value="ZINC_FINGER_C2H2_1"/>
    <property type="match status" value="12"/>
</dbReference>
<feature type="compositionally biased region" description="Low complexity" evidence="11">
    <location>
        <begin position="324"/>
        <end position="343"/>
    </location>
</feature>
<reference evidence="13 14" key="1">
    <citation type="submission" date="2024-05" db="EMBL/GenBank/DDBJ databases">
        <title>Culex pipiens pipiens assembly and annotation.</title>
        <authorList>
            <person name="Alout H."/>
            <person name="Durand T."/>
        </authorList>
    </citation>
    <scope>NUCLEOTIDE SEQUENCE [LARGE SCALE GENOMIC DNA]</scope>
    <source>
        <strain evidence="13">HA-2024</strain>
        <tissue evidence="13">Whole body</tissue>
    </source>
</reference>
<feature type="domain" description="C2H2-type" evidence="12">
    <location>
        <begin position="734"/>
        <end position="761"/>
    </location>
</feature>
<evidence type="ECO:0000256" key="9">
    <source>
        <dbReference type="ARBA" id="ARBA00023242"/>
    </source>
</evidence>
<dbReference type="GO" id="GO:0045893">
    <property type="term" value="P:positive regulation of DNA-templated transcription"/>
    <property type="evidence" value="ECO:0007669"/>
    <property type="project" value="UniProtKB-ARBA"/>
</dbReference>
<dbReference type="SMART" id="SM00451">
    <property type="entry name" value="ZnF_U1"/>
    <property type="match status" value="3"/>
</dbReference>
<dbReference type="PANTHER" id="PTHR24384">
    <property type="entry name" value="FINGER PUTATIVE TRANSCRIPTION FACTOR FAMILY-RELATED"/>
    <property type="match status" value="1"/>
</dbReference>
<organism evidence="13 14">
    <name type="scientific">Culex pipiens pipiens</name>
    <name type="common">Northern house mosquito</name>
    <dbReference type="NCBI Taxonomy" id="38569"/>
    <lineage>
        <taxon>Eukaryota</taxon>
        <taxon>Metazoa</taxon>
        <taxon>Ecdysozoa</taxon>
        <taxon>Arthropoda</taxon>
        <taxon>Hexapoda</taxon>
        <taxon>Insecta</taxon>
        <taxon>Pterygota</taxon>
        <taxon>Neoptera</taxon>
        <taxon>Endopterygota</taxon>
        <taxon>Diptera</taxon>
        <taxon>Nematocera</taxon>
        <taxon>Culicoidea</taxon>
        <taxon>Culicidae</taxon>
        <taxon>Culicinae</taxon>
        <taxon>Culicini</taxon>
        <taxon>Culex</taxon>
        <taxon>Culex</taxon>
    </lineage>
</organism>